<keyword evidence="2" id="KW-1185">Reference proteome</keyword>
<dbReference type="Proteomes" id="UP000652755">
    <property type="component" value="Unassembled WGS sequence"/>
</dbReference>
<evidence type="ECO:0000313" key="2">
    <source>
        <dbReference type="Proteomes" id="UP000652755"/>
    </source>
</evidence>
<accession>A0ABR7KRH6</accession>
<dbReference type="Pfam" id="PF10884">
    <property type="entry name" value="DUF2683"/>
    <property type="match status" value="1"/>
</dbReference>
<name>A0ABR7KRH6_9SPHI</name>
<evidence type="ECO:0000313" key="1">
    <source>
        <dbReference type="EMBL" id="MBC6110608.1"/>
    </source>
</evidence>
<dbReference type="RefSeq" id="WP_187071082.1">
    <property type="nucleotide sequence ID" value="NZ_JACRYL010000007.1"/>
</dbReference>
<sequence length="68" mass="7889">METLLIHPKNEKQLEAIKAFMKEQNINFESKKDELPSHLLQSINRGLSQANNGDTISFEEFKSKHFKS</sequence>
<proteinExistence type="predicted"/>
<dbReference type="EMBL" id="JACRYL010000007">
    <property type="protein sequence ID" value="MBC6110608.1"/>
    <property type="molecule type" value="Genomic_DNA"/>
</dbReference>
<protein>
    <submittedName>
        <fullName evidence="1">Uncharacterized protein</fullName>
    </submittedName>
</protein>
<gene>
    <name evidence="1" type="ORF">H7U22_09235</name>
</gene>
<reference evidence="1 2" key="1">
    <citation type="submission" date="2020-08" db="EMBL/GenBank/DDBJ databases">
        <authorList>
            <person name="Sun Q."/>
            <person name="Inoue M."/>
        </authorList>
    </citation>
    <scope>NUCLEOTIDE SEQUENCE [LARGE SCALE GENOMIC DNA]</scope>
    <source>
        <strain evidence="1 2">CCM 8938</strain>
    </source>
</reference>
<dbReference type="InterPro" id="IPR020271">
    <property type="entry name" value="Uncharacterised_MJ1172"/>
</dbReference>
<organism evidence="1 2">
    <name type="scientific">Pedobacter fastidiosus</name>
    <dbReference type="NCBI Taxonomy" id="2765361"/>
    <lineage>
        <taxon>Bacteria</taxon>
        <taxon>Pseudomonadati</taxon>
        <taxon>Bacteroidota</taxon>
        <taxon>Sphingobacteriia</taxon>
        <taxon>Sphingobacteriales</taxon>
        <taxon>Sphingobacteriaceae</taxon>
        <taxon>Pedobacter</taxon>
    </lineage>
</organism>
<comment type="caution">
    <text evidence="1">The sequence shown here is derived from an EMBL/GenBank/DDBJ whole genome shotgun (WGS) entry which is preliminary data.</text>
</comment>